<dbReference type="CDD" id="cd04647">
    <property type="entry name" value="LbH_MAT_like"/>
    <property type="match status" value="1"/>
</dbReference>
<dbReference type="PROSITE" id="PS00101">
    <property type="entry name" value="HEXAPEP_TRANSFERASES"/>
    <property type="match status" value="1"/>
</dbReference>
<protein>
    <submittedName>
        <fullName evidence="3">Acetyltransferase</fullName>
        <ecNumber evidence="3">2.3.1.-</ecNumber>
    </submittedName>
</protein>
<dbReference type="KEGG" id="mcak:MCCS_07200"/>
<dbReference type="AlphaFoldDB" id="A0A1W7AB81"/>
<dbReference type="OrthoDB" id="9801697at2"/>
<dbReference type="GO" id="GO:0016746">
    <property type="term" value="F:acyltransferase activity"/>
    <property type="evidence" value="ECO:0007669"/>
    <property type="project" value="UniProtKB-KW"/>
</dbReference>
<keyword evidence="3" id="KW-0012">Acyltransferase</keyword>
<dbReference type="InterPro" id="IPR051159">
    <property type="entry name" value="Hexapeptide_acetyltransf"/>
</dbReference>
<gene>
    <name evidence="3" type="ORF">MCCS_07200</name>
</gene>
<dbReference type="InterPro" id="IPR011004">
    <property type="entry name" value="Trimer_LpxA-like_sf"/>
</dbReference>
<dbReference type="Gene3D" id="2.160.10.10">
    <property type="entry name" value="Hexapeptide repeat proteins"/>
    <property type="match status" value="1"/>
</dbReference>
<dbReference type="PANTHER" id="PTHR23416">
    <property type="entry name" value="SIALIC ACID SYNTHASE-RELATED"/>
    <property type="match status" value="1"/>
</dbReference>
<keyword evidence="4" id="KW-1185">Reference proteome</keyword>
<dbReference type="InterPro" id="IPR018357">
    <property type="entry name" value="Hexapep_transf_CS"/>
</dbReference>
<evidence type="ECO:0000256" key="2">
    <source>
        <dbReference type="ARBA" id="ARBA00022737"/>
    </source>
</evidence>
<organism evidence="3 4">
    <name type="scientific">Macrococcoides canis</name>
    <dbReference type="NCBI Taxonomy" id="1855823"/>
    <lineage>
        <taxon>Bacteria</taxon>
        <taxon>Bacillati</taxon>
        <taxon>Bacillota</taxon>
        <taxon>Bacilli</taxon>
        <taxon>Bacillales</taxon>
        <taxon>Staphylococcaceae</taxon>
        <taxon>Macrococcoides</taxon>
    </lineage>
</organism>
<dbReference type="Proteomes" id="UP000194154">
    <property type="component" value="Chromosome"/>
</dbReference>
<reference evidence="3 4" key="1">
    <citation type="journal article" date="2017" name="Int. J. Syst. Evol. Microbiol.">
        <title>Macrococcus canis sp. nov., a skin bacterium associated with infections in dogs.</title>
        <authorList>
            <person name="Gobeli Brawand S."/>
            <person name="Cotting K."/>
            <person name="Gomez-Sanz E."/>
            <person name="Collaud A."/>
            <person name="Thomann A."/>
            <person name="Brodard I."/>
            <person name="Rodriguez-Campos S."/>
            <person name="Strauss C."/>
            <person name="Perreten V."/>
        </authorList>
    </citation>
    <scope>NUCLEOTIDE SEQUENCE [LARGE SCALE GENOMIC DNA]</scope>
    <source>
        <strain evidence="3 4">KM45013</strain>
    </source>
</reference>
<dbReference type="Pfam" id="PF00132">
    <property type="entry name" value="Hexapep"/>
    <property type="match status" value="1"/>
</dbReference>
<dbReference type="EC" id="2.3.1.-" evidence="3"/>
<keyword evidence="2" id="KW-0677">Repeat</keyword>
<sequence>MRHLNRYRLEGPNPLWQMYKTVSFVKVCRNFIVIELCRILPSVKWKHYLLRKCLKMQLGQHVSFAYKAMPDLMFPELIKIGDNSIIGYNATLLAHEYLTDEYRTGPITIGKDVLIGANVTILPGVTIGDGAKVGAMTVVTKDIPAHAFAYGNPMHIK</sequence>
<evidence type="ECO:0000256" key="1">
    <source>
        <dbReference type="ARBA" id="ARBA00022679"/>
    </source>
</evidence>
<dbReference type="STRING" id="1855823.MCCS_07200"/>
<name>A0A1W7AB81_9STAP</name>
<evidence type="ECO:0000313" key="4">
    <source>
        <dbReference type="Proteomes" id="UP000194154"/>
    </source>
</evidence>
<keyword evidence="1 3" id="KW-0808">Transferase</keyword>
<dbReference type="SUPFAM" id="SSF51161">
    <property type="entry name" value="Trimeric LpxA-like enzymes"/>
    <property type="match status" value="1"/>
</dbReference>
<dbReference type="GeneID" id="35294857"/>
<dbReference type="InterPro" id="IPR001451">
    <property type="entry name" value="Hexapep"/>
</dbReference>
<dbReference type="RefSeq" id="WP_086042043.1">
    <property type="nucleotide sequence ID" value="NZ_CBCRZA010000001.1"/>
</dbReference>
<evidence type="ECO:0000313" key="3">
    <source>
        <dbReference type="EMBL" id="ARQ06370.1"/>
    </source>
</evidence>
<dbReference type="EMBL" id="CP021059">
    <property type="protein sequence ID" value="ARQ06370.1"/>
    <property type="molecule type" value="Genomic_DNA"/>
</dbReference>
<proteinExistence type="predicted"/>
<accession>A0A1W7AB81</accession>